<dbReference type="EMBL" id="CP059558">
    <property type="protein sequence ID" value="QUY38149.1"/>
    <property type="molecule type" value="Genomic_DNA"/>
</dbReference>
<sequence length="98" mass="11160">MINSKNNVQRVESVIYTDDAIRREYGKVTDYSIRSVGSPSKDESTQPIYFYKVKITGEKNYGVVKLLINEDKNNGKPVYSMEIQDIGSTNFCIRIGNN</sequence>
<dbReference type="AlphaFoldDB" id="A0AAX1MMB2"/>
<proteinExistence type="predicted"/>
<reference evidence="1" key="1">
    <citation type="submission" date="2020-07" db="EMBL/GenBank/DDBJ databases">
        <title>Acinetobacter junii strain YR7 chromosome and plasmid pNDM-YR7.</title>
        <authorList>
            <person name="Tang B."/>
        </authorList>
    </citation>
    <scope>NUCLEOTIDE SEQUENCE</scope>
    <source>
        <strain evidence="1">YR7</strain>
    </source>
</reference>
<evidence type="ECO:0000313" key="1">
    <source>
        <dbReference type="EMBL" id="QUY38149.1"/>
    </source>
</evidence>
<gene>
    <name evidence="1" type="ORF">H2677_06080</name>
</gene>
<evidence type="ECO:0000313" key="2">
    <source>
        <dbReference type="Proteomes" id="UP000679388"/>
    </source>
</evidence>
<accession>A0AAX1MMB2</accession>
<dbReference type="Proteomes" id="UP000679388">
    <property type="component" value="Chromosome"/>
</dbReference>
<protein>
    <submittedName>
        <fullName evidence="1">Uncharacterized protein</fullName>
    </submittedName>
</protein>
<organism evidence="1 2">
    <name type="scientific">Acinetobacter junii</name>
    <dbReference type="NCBI Taxonomy" id="40215"/>
    <lineage>
        <taxon>Bacteria</taxon>
        <taxon>Pseudomonadati</taxon>
        <taxon>Pseudomonadota</taxon>
        <taxon>Gammaproteobacteria</taxon>
        <taxon>Moraxellales</taxon>
        <taxon>Moraxellaceae</taxon>
        <taxon>Acinetobacter</taxon>
    </lineage>
</organism>
<name>A0AAX1MMB2_ACIJU</name>